<dbReference type="SUPFAM" id="SSF109635">
    <property type="entry name" value="DnaK suppressor protein DksA, alpha-hairpin domain"/>
    <property type="match status" value="1"/>
</dbReference>
<evidence type="ECO:0000256" key="4">
    <source>
        <dbReference type="PROSITE-ProRule" id="PRU00510"/>
    </source>
</evidence>
<sequence>MQHLTASQLKHLRSQLEEQKRSLEQKDEQNDSYGLDESMRDEIGELSLIDNHPGDVATELYNREVDLMLQNHDDRQLASIRDALERIDQGTYGICPICGKPIPYARLEAVPTTEYCVEDTPRHHVSNYRPVEENFLMPPFGRTSLDERDDQNGFDGEDTWQAVENFGSSNTPAMAEGNEIHSYEEMEIEASEELEGCVEPYEAFVATDIYGNLIDIVRNQQYRKYMDMGEGVDMYRLAEEDEDEEDFLL</sequence>
<dbReference type="PANTHER" id="PTHR33823">
    <property type="entry name" value="RNA POLYMERASE-BINDING TRANSCRIPTION FACTOR DKSA-RELATED"/>
    <property type="match status" value="1"/>
</dbReference>
<gene>
    <name evidence="7" type="ORF">J34TS1_44700</name>
</gene>
<reference evidence="7 8" key="1">
    <citation type="submission" date="2021-03" db="EMBL/GenBank/DDBJ databases">
        <title>Antimicrobial resistance genes in bacteria isolated from Japanese honey, and their potential for conferring macrolide and lincosamide resistance in the American foulbrood pathogen Paenibacillus larvae.</title>
        <authorList>
            <person name="Okamoto M."/>
            <person name="Kumagai M."/>
            <person name="Kanamori H."/>
            <person name="Takamatsu D."/>
        </authorList>
    </citation>
    <scope>NUCLEOTIDE SEQUENCE [LARGE SCALE GENOMIC DNA]</scope>
    <source>
        <strain evidence="7 8">J34TS1</strain>
    </source>
</reference>
<feature type="zinc finger region" description="dksA C4-type" evidence="4">
    <location>
        <begin position="95"/>
        <end position="119"/>
    </location>
</feature>
<feature type="domain" description="Zinc finger DksA/TraR C4-type" evidence="6">
    <location>
        <begin position="90"/>
        <end position="118"/>
    </location>
</feature>
<dbReference type="RefSeq" id="WP_194230017.1">
    <property type="nucleotide sequence ID" value="NZ_AP025343.1"/>
</dbReference>
<dbReference type="PANTHER" id="PTHR33823:SF4">
    <property type="entry name" value="GENERAL STRESS PROTEIN 16O"/>
    <property type="match status" value="1"/>
</dbReference>
<evidence type="ECO:0000313" key="7">
    <source>
        <dbReference type="EMBL" id="GIO49705.1"/>
    </source>
</evidence>
<dbReference type="InterPro" id="IPR037187">
    <property type="entry name" value="DnaK_N"/>
</dbReference>
<keyword evidence="1" id="KW-0479">Metal-binding</keyword>
<comment type="caution">
    <text evidence="7">The sequence shown here is derived from an EMBL/GenBank/DDBJ whole genome shotgun (WGS) entry which is preliminary data.</text>
</comment>
<keyword evidence="3" id="KW-0862">Zinc</keyword>
<dbReference type="EMBL" id="BORT01000024">
    <property type="protein sequence ID" value="GIO49705.1"/>
    <property type="molecule type" value="Genomic_DNA"/>
</dbReference>
<dbReference type="Pfam" id="PF01258">
    <property type="entry name" value="zf-dskA_traR"/>
    <property type="match status" value="1"/>
</dbReference>
<evidence type="ECO:0000256" key="1">
    <source>
        <dbReference type="ARBA" id="ARBA00022723"/>
    </source>
</evidence>
<organism evidence="7 8">
    <name type="scientific">Paenibacillus azoreducens</name>
    <dbReference type="NCBI Taxonomy" id="116718"/>
    <lineage>
        <taxon>Bacteria</taxon>
        <taxon>Bacillati</taxon>
        <taxon>Bacillota</taxon>
        <taxon>Bacilli</taxon>
        <taxon>Bacillales</taxon>
        <taxon>Paenibacillaceae</taxon>
        <taxon>Paenibacillus</taxon>
    </lineage>
</organism>
<dbReference type="AlphaFoldDB" id="A0A920CSV5"/>
<dbReference type="Gene3D" id="1.20.120.910">
    <property type="entry name" value="DksA, coiled-coil domain"/>
    <property type="match status" value="1"/>
</dbReference>
<dbReference type="PROSITE" id="PS51128">
    <property type="entry name" value="ZF_DKSA_2"/>
    <property type="match status" value="1"/>
</dbReference>
<proteinExistence type="predicted"/>
<keyword evidence="8" id="KW-1185">Reference proteome</keyword>
<dbReference type="InterPro" id="IPR000962">
    <property type="entry name" value="Znf_DskA_TraR"/>
</dbReference>
<evidence type="ECO:0000313" key="8">
    <source>
        <dbReference type="Proteomes" id="UP000682811"/>
    </source>
</evidence>
<evidence type="ECO:0000256" key="3">
    <source>
        <dbReference type="ARBA" id="ARBA00022833"/>
    </source>
</evidence>
<evidence type="ECO:0000256" key="2">
    <source>
        <dbReference type="ARBA" id="ARBA00022771"/>
    </source>
</evidence>
<name>A0A920CSV5_9BACL</name>
<evidence type="ECO:0000259" key="6">
    <source>
        <dbReference type="Pfam" id="PF01258"/>
    </source>
</evidence>
<dbReference type="SUPFAM" id="SSF57716">
    <property type="entry name" value="Glucocorticoid receptor-like (DNA-binding domain)"/>
    <property type="match status" value="1"/>
</dbReference>
<keyword evidence="2" id="KW-0863">Zinc-finger</keyword>
<dbReference type="NCBIfam" id="TIGR02890">
    <property type="entry name" value="bacill_yteA"/>
    <property type="match status" value="1"/>
</dbReference>
<feature type="compositionally biased region" description="Basic and acidic residues" evidence="5">
    <location>
        <begin position="14"/>
        <end position="29"/>
    </location>
</feature>
<dbReference type="GO" id="GO:0008270">
    <property type="term" value="F:zinc ion binding"/>
    <property type="evidence" value="ECO:0007669"/>
    <property type="project" value="UniProtKB-KW"/>
</dbReference>
<accession>A0A920CSV5</accession>
<dbReference type="InterPro" id="IPR014240">
    <property type="entry name" value="YteA"/>
</dbReference>
<evidence type="ECO:0000256" key="5">
    <source>
        <dbReference type="SAM" id="MobiDB-lite"/>
    </source>
</evidence>
<feature type="region of interest" description="Disordered" evidence="5">
    <location>
        <begin position="1"/>
        <end position="36"/>
    </location>
</feature>
<dbReference type="Proteomes" id="UP000682811">
    <property type="component" value="Unassembled WGS sequence"/>
</dbReference>
<protein>
    <recommendedName>
        <fullName evidence="6">Zinc finger DksA/TraR C4-type domain-containing protein</fullName>
    </recommendedName>
</protein>